<dbReference type="InterPro" id="IPR011990">
    <property type="entry name" value="TPR-like_helical_dom_sf"/>
</dbReference>
<organism evidence="2 3">
    <name type="scientific">Flavobacterium tagetis</name>
    <dbReference type="NCBI Taxonomy" id="2801336"/>
    <lineage>
        <taxon>Bacteria</taxon>
        <taxon>Pseudomonadati</taxon>
        <taxon>Bacteroidota</taxon>
        <taxon>Flavobacteriia</taxon>
        <taxon>Flavobacteriales</taxon>
        <taxon>Flavobacteriaceae</taxon>
        <taxon>Flavobacterium</taxon>
    </lineage>
</organism>
<proteinExistence type="predicted"/>
<evidence type="ECO:0000313" key="3">
    <source>
        <dbReference type="Proteomes" id="UP000603728"/>
    </source>
</evidence>
<name>A0ABS1KEK8_9FLAO</name>
<dbReference type="PROSITE" id="PS50005">
    <property type="entry name" value="TPR"/>
    <property type="match status" value="1"/>
</dbReference>
<evidence type="ECO:0000256" key="1">
    <source>
        <dbReference type="PROSITE-ProRule" id="PRU00339"/>
    </source>
</evidence>
<evidence type="ECO:0000313" key="2">
    <source>
        <dbReference type="EMBL" id="MBL0737627.1"/>
    </source>
</evidence>
<feature type="repeat" description="TPR" evidence="1">
    <location>
        <begin position="52"/>
        <end position="85"/>
    </location>
</feature>
<dbReference type="RefSeq" id="WP_202002003.1">
    <property type="nucleotide sequence ID" value="NZ_JAERSF010000002.1"/>
</dbReference>
<comment type="caution">
    <text evidence="2">The sequence shown here is derived from an EMBL/GenBank/DDBJ whole genome shotgun (WGS) entry which is preliminary data.</text>
</comment>
<accession>A0ABS1KEK8</accession>
<dbReference type="PANTHER" id="PTHR45588:SF1">
    <property type="entry name" value="WW DOMAIN-CONTAINING PROTEIN"/>
    <property type="match status" value="1"/>
</dbReference>
<dbReference type="InterPro" id="IPR019734">
    <property type="entry name" value="TPR_rpt"/>
</dbReference>
<dbReference type="Proteomes" id="UP000603728">
    <property type="component" value="Unassembled WGS sequence"/>
</dbReference>
<gene>
    <name evidence="2" type="ORF">JI750_12045</name>
</gene>
<dbReference type="EMBL" id="JAERSF010000002">
    <property type="protein sequence ID" value="MBL0737627.1"/>
    <property type="molecule type" value="Genomic_DNA"/>
</dbReference>
<dbReference type="Gene3D" id="1.25.40.10">
    <property type="entry name" value="Tetratricopeptide repeat domain"/>
    <property type="match status" value="1"/>
</dbReference>
<keyword evidence="3" id="KW-1185">Reference proteome</keyword>
<sequence>MQSKDLVQIANNVLSAGVETKKNNLDKAIVLLNKAIEIEVQLNYNEPPDWFFSVRHYLGTVLLKAGKYTEAEKVYKQDLQTLPKNGFALIGLYNSLVAQKKEKEALQIKNSFDDAWQYADFEIKASSSIVE</sequence>
<dbReference type="SUPFAM" id="SSF48452">
    <property type="entry name" value="TPR-like"/>
    <property type="match status" value="1"/>
</dbReference>
<protein>
    <recommendedName>
        <fullName evidence="4">Tetratricopeptide repeat protein</fullName>
    </recommendedName>
</protein>
<reference evidence="2 3" key="1">
    <citation type="submission" date="2021-01" db="EMBL/GenBank/DDBJ databases">
        <title>Genome seq and assembly of Flavobacterium sp. GN10.</title>
        <authorList>
            <person name="Chhetri G."/>
        </authorList>
    </citation>
    <scope>NUCLEOTIDE SEQUENCE [LARGE SCALE GENOMIC DNA]</scope>
    <source>
        <strain evidence="2 3">GN10</strain>
    </source>
</reference>
<dbReference type="PANTHER" id="PTHR45588">
    <property type="entry name" value="TPR DOMAIN-CONTAINING PROTEIN"/>
    <property type="match status" value="1"/>
</dbReference>
<keyword evidence="1" id="KW-0802">TPR repeat</keyword>
<evidence type="ECO:0008006" key="4">
    <source>
        <dbReference type="Google" id="ProtNLM"/>
    </source>
</evidence>